<reference evidence="1 2" key="1">
    <citation type="submission" date="2019-04" db="EMBL/GenBank/DDBJ databases">
        <title>Crenobacter sp. nov.</title>
        <authorList>
            <person name="Shi S."/>
        </authorList>
    </citation>
    <scope>NUCLEOTIDE SEQUENCE [LARGE SCALE GENOMIC DNA]</scope>
    <source>
        <strain evidence="1 2">GY 70310</strain>
    </source>
</reference>
<dbReference type="OrthoDB" id="746143at2"/>
<gene>
    <name evidence="1" type="ORF">E5K04_13075</name>
</gene>
<organism evidence="1 2">
    <name type="scientific">Crenobacter intestini</name>
    <dbReference type="NCBI Taxonomy" id="2563443"/>
    <lineage>
        <taxon>Bacteria</taxon>
        <taxon>Pseudomonadati</taxon>
        <taxon>Pseudomonadota</taxon>
        <taxon>Betaproteobacteria</taxon>
        <taxon>Neisseriales</taxon>
        <taxon>Neisseriaceae</taxon>
        <taxon>Crenobacter</taxon>
    </lineage>
</organism>
<dbReference type="AlphaFoldDB" id="A0A4T0UN02"/>
<evidence type="ECO:0000313" key="1">
    <source>
        <dbReference type="EMBL" id="TIC79851.1"/>
    </source>
</evidence>
<sequence>MHSHALALGDDHVGLWVHAAPCDNGVLLLGLHDSEQTARLAAEQAWPAPAARLAWLANGQRRALSFTANGETYRADPNRIFTPAGVAATLAHYGKDAAAARLALARFAGQLLVAAGLGQASAVVALHNNHPGGYSAASYLAGGKLSAAASAVHLGEPQSPDNFFYLTDARLFAALSAQGFNVVLQDNARVPDDGSLSVFAARRGLVYVNVEARQGEVGAQRRMLVALRALLRDGQCPTGG</sequence>
<keyword evidence="2" id="KW-1185">Reference proteome</keyword>
<protein>
    <submittedName>
        <fullName evidence="1">Uncharacterized protein</fullName>
    </submittedName>
</protein>
<name>A0A4T0UN02_9NEIS</name>
<dbReference type="Proteomes" id="UP000308891">
    <property type="component" value="Unassembled WGS sequence"/>
</dbReference>
<dbReference type="EMBL" id="STGJ01000015">
    <property type="protein sequence ID" value="TIC79851.1"/>
    <property type="molecule type" value="Genomic_DNA"/>
</dbReference>
<dbReference type="RefSeq" id="WP_136554833.1">
    <property type="nucleotide sequence ID" value="NZ_STGJ01000015.1"/>
</dbReference>
<accession>A0A4T0UN02</accession>
<comment type="caution">
    <text evidence="1">The sequence shown here is derived from an EMBL/GenBank/DDBJ whole genome shotgun (WGS) entry which is preliminary data.</text>
</comment>
<proteinExistence type="predicted"/>
<evidence type="ECO:0000313" key="2">
    <source>
        <dbReference type="Proteomes" id="UP000308891"/>
    </source>
</evidence>